<dbReference type="AlphaFoldDB" id="A0A165EFF5"/>
<name>A0A165EFF5_9APHY</name>
<protein>
    <submittedName>
        <fullName evidence="1">Uncharacterized protein</fullName>
    </submittedName>
</protein>
<evidence type="ECO:0000313" key="2">
    <source>
        <dbReference type="Proteomes" id="UP000076871"/>
    </source>
</evidence>
<evidence type="ECO:0000313" key="1">
    <source>
        <dbReference type="EMBL" id="KZT06942.1"/>
    </source>
</evidence>
<keyword evidence="2" id="KW-1185">Reference proteome</keyword>
<dbReference type="GeneID" id="63824064"/>
<dbReference type="RefSeq" id="XP_040764682.1">
    <property type="nucleotide sequence ID" value="XM_040907035.1"/>
</dbReference>
<dbReference type="Proteomes" id="UP000076871">
    <property type="component" value="Unassembled WGS sequence"/>
</dbReference>
<reference evidence="1 2" key="1">
    <citation type="journal article" date="2016" name="Mol. Biol. Evol.">
        <title>Comparative Genomics of Early-Diverging Mushroom-Forming Fungi Provides Insights into the Origins of Lignocellulose Decay Capabilities.</title>
        <authorList>
            <person name="Nagy L.G."/>
            <person name="Riley R."/>
            <person name="Tritt A."/>
            <person name="Adam C."/>
            <person name="Daum C."/>
            <person name="Floudas D."/>
            <person name="Sun H."/>
            <person name="Yadav J.S."/>
            <person name="Pangilinan J."/>
            <person name="Larsson K.H."/>
            <person name="Matsuura K."/>
            <person name="Barry K."/>
            <person name="Labutti K."/>
            <person name="Kuo R."/>
            <person name="Ohm R.A."/>
            <person name="Bhattacharya S.S."/>
            <person name="Shirouzu T."/>
            <person name="Yoshinaga Y."/>
            <person name="Martin F.M."/>
            <person name="Grigoriev I.V."/>
            <person name="Hibbett D.S."/>
        </authorList>
    </citation>
    <scope>NUCLEOTIDE SEQUENCE [LARGE SCALE GENOMIC DNA]</scope>
    <source>
        <strain evidence="1 2">93-53</strain>
    </source>
</reference>
<proteinExistence type="predicted"/>
<organism evidence="1 2">
    <name type="scientific">Laetiporus sulphureus 93-53</name>
    <dbReference type="NCBI Taxonomy" id="1314785"/>
    <lineage>
        <taxon>Eukaryota</taxon>
        <taxon>Fungi</taxon>
        <taxon>Dikarya</taxon>
        <taxon>Basidiomycota</taxon>
        <taxon>Agaricomycotina</taxon>
        <taxon>Agaricomycetes</taxon>
        <taxon>Polyporales</taxon>
        <taxon>Laetiporus</taxon>
    </lineage>
</organism>
<dbReference type="InParanoid" id="A0A165EFF5"/>
<gene>
    <name evidence="1" type="ORF">LAESUDRAFT_714057</name>
</gene>
<sequence>MSISDEDATCALTMNQKIENSIAYSADGHKLVYHLPQLIKERAHEFLVQDLLAYFIYVPPKVKKGKKHLYKGKGLKGDIALSRGWHQIGHSSYYTQHGHVEKWNWLHAICPDIEITRPTGYPQFYANAEKLVIGGTAFGFGNGKGTLHISISHFTHASVWSKYEMADEAGLKTSEPSTPKSKAGILQI</sequence>
<dbReference type="EMBL" id="KV427622">
    <property type="protein sequence ID" value="KZT06942.1"/>
    <property type="molecule type" value="Genomic_DNA"/>
</dbReference>
<accession>A0A165EFF5</accession>